<dbReference type="AlphaFoldDB" id="A0A0A8LDF0"/>
<dbReference type="EMBL" id="CCBQ010000047">
    <property type="protein sequence ID" value="CDO96419.1"/>
    <property type="molecule type" value="Genomic_DNA"/>
</dbReference>
<reference evidence="1 2" key="1">
    <citation type="submission" date="2014-03" db="EMBL/GenBank/DDBJ databases">
        <title>The genome of Kluyveromyces dobzhanskii.</title>
        <authorList>
            <person name="Nystedt B."/>
            <person name="Astrom S."/>
        </authorList>
    </citation>
    <scope>NUCLEOTIDE SEQUENCE [LARGE SCALE GENOMIC DNA]</scope>
    <source>
        <strain evidence="1 2">CBS 2104</strain>
    </source>
</reference>
<keyword evidence="2" id="KW-1185">Reference proteome</keyword>
<accession>A0A0A8LDF0</accession>
<comment type="caution">
    <text evidence="1">The sequence shown here is derived from an EMBL/GenBank/DDBJ whole genome shotgun (WGS) entry which is preliminary data.</text>
</comment>
<dbReference type="GO" id="GO:0000372">
    <property type="term" value="P:Group I intron splicing"/>
    <property type="evidence" value="ECO:0007669"/>
    <property type="project" value="InterPro"/>
</dbReference>
<organism evidence="1 2">
    <name type="scientific">Kluyveromyces dobzhanskii CBS 2104</name>
    <dbReference type="NCBI Taxonomy" id="1427455"/>
    <lineage>
        <taxon>Eukaryota</taxon>
        <taxon>Fungi</taxon>
        <taxon>Dikarya</taxon>
        <taxon>Ascomycota</taxon>
        <taxon>Saccharomycotina</taxon>
        <taxon>Saccharomycetes</taxon>
        <taxon>Saccharomycetales</taxon>
        <taxon>Saccharomycetaceae</taxon>
        <taxon>Kluyveromyces</taxon>
    </lineage>
</organism>
<evidence type="ECO:0000313" key="1">
    <source>
        <dbReference type="EMBL" id="CDO96419.1"/>
    </source>
</evidence>
<dbReference type="Pfam" id="PF13762">
    <property type="entry name" value="MNE1"/>
    <property type="match status" value="1"/>
</dbReference>
<dbReference type="OrthoDB" id="10386332at2759"/>
<evidence type="ECO:0000313" key="2">
    <source>
        <dbReference type="Proteomes" id="UP000031516"/>
    </source>
</evidence>
<protein>
    <submittedName>
        <fullName evidence="1">WGS project CCBQ000000000 data, contig 00058</fullName>
    </submittedName>
</protein>
<sequence length="626" mass="72194">MNKIKSISSTLPKAKLSPSSYDQSYLSLLRETLRDEIQSDSGSSKLLNDSTRAFLNSTWYKDSEKNSKARKDVLSLPAVSSYIDVLQRERNFKQACYMLNLIKKNKIEWVKPSGQKLNSDELGIPEELYFSFNKIMTAMTSNRLSNQDVFALAQYNFHLLDKYCKTINSENPSISFVLRTLGIITKGKSLIMIEEAIQLVFMNVPQLTKIQRDTIQHMTMLRFYQETDQRTKLIAHFRQHIQNNEILPLFAVRFELERFIERFLISGDETSASIALKKYMDLGFELRQEDIVSFSSLVHRNMLKCTNKLLLESFPEHYSPMNNTLSLNDVEDCDIETVLEILNASNINFLEGKIDLDYLITKVPRFDTGEGYYLYYKDIMKPEFNIHLKSEIFGLFLKETAGLGFGRFFEFLESAFADDETVSLFVAKSVPHNRFANFHAFFPALATNVATNKVTSLFLFNFLKSKSYSSMRFTPFDYSVLLNNSSKGHTHQDFYFIYYHFLKQHCKGFLRMEGSSVEFCFPASINLFLSTAVKVVGPSVLEIQSKILKFFERNGIDTELPDEVLQTAMAENFVPTCSSDEIEEIELEYAATHNISAGDEYNITNDRYSMKRLKKLLHIIDQNLTS</sequence>
<name>A0A0A8LDF0_9SACH</name>
<proteinExistence type="predicted"/>
<dbReference type="Proteomes" id="UP000031516">
    <property type="component" value="Unassembled WGS sequence"/>
</dbReference>
<gene>
    <name evidence="1" type="ORF">KLDO_g4624</name>
</gene>
<dbReference type="InterPro" id="IPR025694">
    <property type="entry name" value="MNE1"/>
</dbReference>
<dbReference type="GO" id="GO:1990904">
    <property type="term" value="C:ribonucleoprotein complex"/>
    <property type="evidence" value="ECO:0007669"/>
    <property type="project" value="InterPro"/>
</dbReference>